<dbReference type="AlphaFoldDB" id="A0A2N5J786"/>
<proteinExistence type="predicted"/>
<sequence length="118" mass="13530">MTTAKHNGFCAMCGRYGRLRTIEHPLCFRCSDWLAGRRDTWIGTCRLCGAENAMFPTRDPICDACASSIRHTNQPNPVDMTDPETRRLIADMRSHTDPMIRTRLRQDLIQHLPTKETP</sequence>
<keyword evidence="2" id="KW-1185">Reference proteome</keyword>
<organism evidence="1 2">
    <name type="scientific">Bifidobacterium margollesii</name>
    <dbReference type="NCBI Taxonomy" id="2020964"/>
    <lineage>
        <taxon>Bacteria</taxon>
        <taxon>Bacillati</taxon>
        <taxon>Actinomycetota</taxon>
        <taxon>Actinomycetes</taxon>
        <taxon>Bifidobacteriales</taxon>
        <taxon>Bifidobacteriaceae</taxon>
        <taxon>Bifidobacterium</taxon>
    </lineage>
</organism>
<comment type="caution">
    <text evidence="1">The sequence shown here is derived from an EMBL/GenBank/DDBJ whole genome shotgun (WGS) entry which is preliminary data.</text>
</comment>
<dbReference type="Proteomes" id="UP000235050">
    <property type="component" value="Unassembled WGS sequence"/>
</dbReference>
<dbReference type="EMBL" id="NMWU01000048">
    <property type="protein sequence ID" value="PLS30057.1"/>
    <property type="molecule type" value="Genomic_DNA"/>
</dbReference>
<evidence type="ECO:0000313" key="2">
    <source>
        <dbReference type="Proteomes" id="UP000235050"/>
    </source>
</evidence>
<gene>
    <name evidence="1" type="ORF">Uis1B_2108</name>
</gene>
<reference evidence="1 2" key="1">
    <citation type="submission" date="2017-07" db="EMBL/GenBank/DDBJ databases">
        <title>Bifidobacterium novel species.</title>
        <authorList>
            <person name="Lugli G.A."/>
            <person name="Milani C."/>
            <person name="Duranti S."/>
            <person name="Mangifesta M."/>
        </authorList>
    </citation>
    <scope>NUCLEOTIDE SEQUENCE [LARGE SCALE GENOMIC DNA]</scope>
    <source>
        <strain evidence="2">Uis1B</strain>
    </source>
</reference>
<dbReference type="RefSeq" id="WP_101618236.1">
    <property type="nucleotide sequence ID" value="NZ_NMWU01000048.1"/>
</dbReference>
<protein>
    <submittedName>
        <fullName evidence="1">Uncharacterized protein</fullName>
    </submittedName>
</protein>
<evidence type="ECO:0000313" key="1">
    <source>
        <dbReference type="EMBL" id="PLS30057.1"/>
    </source>
</evidence>
<name>A0A2N5J786_9BIFI</name>
<accession>A0A2N5J786</accession>